<feature type="compositionally biased region" description="Polar residues" evidence="1">
    <location>
        <begin position="206"/>
        <end position="217"/>
    </location>
</feature>
<evidence type="ECO:0000313" key="2">
    <source>
        <dbReference type="EMBL" id="GGX84022.1"/>
    </source>
</evidence>
<reference evidence="2" key="2">
    <citation type="submission" date="2020-09" db="EMBL/GenBank/DDBJ databases">
        <authorList>
            <person name="Sun Q."/>
            <person name="Ohkuma M."/>
        </authorList>
    </citation>
    <scope>NUCLEOTIDE SEQUENCE</scope>
    <source>
        <strain evidence="2">JCM 4790</strain>
    </source>
</reference>
<comment type="caution">
    <text evidence="2">The sequence shown here is derived from an EMBL/GenBank/DDBJ whole genome shotgun (WGS) entry which is preliminary data.</text>
</comment>
<keyword evidence="3" id="KW-1185">Reference proteome</keyword>
<feature type="region of interest" description="Disordered" evidence="1">
    <location>
        <begin position="89"/>
        <end position="117"/>
    </location>
</feature>
<evidence type="ECO:0000313" key="3">
    <source>
        <dbReference type="Proteomes" id="UP000619244"/>
    </source>
</evidence>
<sequence length="259" mass="27723">MDRVARTRGTAALCADSPLTGDVCFGDMLGAPEDRREHVARPESDPVHEAGYDRLQAEYLDVPWANGRLPLADHGCGDWYFLVVRGPEPPTLHRRSGHTDRGRARPRDGPVRGQVPYGIDRVHPAEHPLRGLVERVALRGPPQAGGDAARCRGRRSLSTTVTRAPAVAETCATPAPMRPPPITPATAGAEVMPGSSSPAERVMRSSPRTVRSGTPCTESRAHGSPRRPWRASATRGDVRGNAVSGGPRAACGPPLDTQW</sequence>
<protein>
    <submittedName>
        <fullName evidence="2">Uncharacterized protein</fullName>
    </submittedName>
</protein>
<accession>A0A918U2R9</accession>
<name>A0A918U2R9_9ACTN</name>
<evidence type="ECO:0000256" key="1">
    <source>
        <dbReference type="SAM" id="MobiDB-lite"/>
    </source>
</evidence>
<feature type="region of interest" description="Disordered" evidence="1">
    <location>
        <begin position="140"/>
        <end position="162"/>
    </location>
</feature>
<dbReference type="Proteomes" id="UP000619244">
    <property type="component" value="Unassembled WGS sequence"/>
</dbReference>
<gene>
    <name evidence="2" type="ORF">GCM10010358_42770</name>
</gene>
<feature type="compositionally biased region" description="Basic and acidic residues" evidence="1">
    <location>
        <begin position="97"/>
        <end position="110"/>
    </location>
</feature>
<reference evidence="2" key="1">
    <citation type="journal article" date="2014" name="Int. J. Syst. Evol. Microbiol.">
        <title>Complete genome sequence of Corynebacterium casei LMG S-19264T (=DSM 44701T), isolated from a smear-ripened cheese.</title>
        <authorList>
            <consortium name="US DOE Joint Genome Institute (JGI-PGF)"/>
            <person name="Walter F."/>
            <person name="Albersmeier A."/>
            <person name="Kalinowski J."/>
            <person name="Ruckert C."/>
        </authorList>
    </citation>
    <scope>NUCLEOTIDE SEQUENCE</scope>
    <source>
        <strain evidence="2">JCM 4790</strain>
    </source>
</reference>
<feature type="region of interest" description="Disordered" evidence="1">
    <location>
        <begin position="187"/>
        <end position="259"/>
    </location>
</feature>
<dbReference type="AlphaFoldDB" id="A0A918U2R9"/>
<organism evidence="2 3">
    <name type="scientific">Streptomyces minutiscleroticus</name>
    <dbReference type="NCBI Taxonomy" id="68238"/>
    <lineage>
        <taxon>Bacteria</taxon>
        <taxon>Bacillati</taxon>
        <taxon>Actinomycetota</taxon>
        <taxon>Actinomycetes</taxon>
        <taxon>Kitasatosporales</taxon>
        <taxon>Streptomycetaceae</taxon>
        <taxon>Streptomyces</taxon>
    </lineage>
</organism>
<dbReference type="EMBL" id="BMVU01000021">
    <property type="protein sequence ID" value="GGX84022.1"/>
    <property type="molecule type" value="Genomic_DNA"/>
</dbReference>
<proteinExistence type="predicted"/>